<gene>
    <name evidence="1" type="ORF">EHI7A_182960</name>
</gene>
<protein>
    <submittedName>
        <fullName evidence="1">Uncharacterized protein</fullName>
    </submittedName>
</protein>
<dbReference type="EMBL" id="KB823467">
    <property type="protein sequence ID" value="ENY64458.1"/>
    <property type="molecule type" value="Genomic_DNA"/>
</dbReference>
<dbReference type="Proteomes" id="UP000013105">
    <property type="component" value="Unassembled WGS sequence"/>
</dbReference>
<dbReference type="AlphaFoldDB" id="N9V5I4"/>
<sequence length="50" mass="6075">RGVETDELVEEKARGELEERIATQEIRKKKGRVTKEQSERMKQRINNWYK</sequence>
<feature type="non-terminal residue" evidence="1">
    <location>
        <position position="1"/>
    </location>
</feature>
<evidence type="ECO:0000313" key="2">
    <source>
        <dbReference type="Proteomes" id="UP000013105"/>
    </source>
</evidence>
<proteinExistence type="predicted"/>
<evidence type="ECO:0000313" key="1">
    <source>
        <dbReference type="EMBL" id="ENY64458.1"/>
    </source>
</evidence>
<accession>N9V5I4</accession>
<reference evidence="1 2" key="1">
    <citation type="submission" date="2013-04" db="EMBL/GenBank/DDBJ databases">
        <authorList>
            <person name="Hannick L."/>
            <person name="Zafar N."/>
            <person name="Lorenzi H."/>
            <person name="Ali I.A."/>
            <person name="Petri W.P."/>
            <person name="Caler E."/>
        </authorList>
    </citation>
    <scope>NUCLEOTIDE SEQUENCE [LARGE SCALE GENOMIC DNA]</scope>
    <source>
        <strain evidence="1 2">HM-1:IMSS-A</strain>
    </source>
</reference>
<name>N9V5I4_ENTH1</name>
<organism evidence="1 2">
    <name type="scientific">Entamoeba histolytica HM-1:IMSS-A</name>
    <dbReference type="NCBI Taxonomy" id="885318"/>
    <lineage>
        <taxon>Eukaryota</taxon>
        <taxon>Amoebozoa</taxon>
        <taxon>Evosea</taxon>
        <taxon>Archamoebae</taxon>
        <taxon>Mastigamoebida</taxon>
        <taxon>Entamoebidae</taxon>
        <taxon>Entamoeba</taxon>
    </lineage>
</organism>
<dbReference type="VEuPathDB" id="AmoebaDB:EHI7A_182960"/>